<dbReference type="Pfam" id="PF02518">
    <property type="entry name" value="HATPase_c"/>
    <property type="match status" value="1"/>
</dbReference>
<feature type="transmembrane region" description="Helical" evidence="4">
    <location>
        <begin position="86"/>
        <end position="105"/>
    </location>
</feature>
<proteinExistence type="predicted"/>
<dbReference type="Pfam" id="PF19354">
    <property type="entry name" value="DUF5931"/>
    <property type="match status" value="1"/>
</dbReference>
<feature type="transmembrane region" description="Helical" evidence="4">
    <location>
        <begin position="55"/>
        <end position="79"/>
    </location>
</feature>
<evidence type="ECO:0000256" key="3">
    <source>
        <dbReference type="ARBA" id="ARBA00023012"/>
    </source>
</evidence>
<evidence type="ECO:0000313" key="8">
    <source>
        <dbReference type="Proteomes" id="UP000320806"/>
    </source>
</evidence>
<dbReference type="Gene3D" id="3.30.565.10">
    <property type="entry name" value="Histidine kinase-like ATPase, C-terminal domain"/>
    <property type="match status" value="1"/>
</dbReference>
<keyword evidence="4" id="KW-1133">Transmembrane helix</keyword>
<evidence type="ECO:0000256" key="1">
    <source>
        <dbReference type="ARBA" id="ARBA00022679"/>
    </source>
</evidence>
<dbReference type="InterPro" id="IPR050482">
    <property type="entry name" value="Sensor_HK_TwoCompSys"/>
</dbReference>
<comment type="caution">
    <text evidence="7">The sequence shown here is derived from an EMBL/GenBank/DDBJ whole genome shotgun (WGS) entry which is preliminary data.</text>
</comment>
<keyword evidence="8" id="KW-1185">Reference proteome</keyword>
<organism evidence="7 8">
    <name type="scientific">Yimella lutea</name>
    <dbReference type="NCBI Taxonomy" id="587872"/>
    <lineage>
        <taxon>Bacteria</taxon>
        <taxon>Bacillati</taxon>
        <taxon>Actinomycetota</taxon>
        <taxon>Actinomycetes</taxon>
        <taxon>Micrococcales</taxon>
        <taxon>Dermacoccaceae</taxon>
        <taxon>Yimella</taxon>
    </lineage>
</organism>
<feature type="domain" description="Histidine kinase/HSP90-like ATPase" evidence="5">
    <location>
        <begin position="299"/>
        <end position="392"/>
    </location>
</feature>
<dbReference type="PANTHER" id="PTHR24421:SF61">
    <property type="entry name" value="OXYGEN SENSOR HISTIDINE KINASE NREB"/>
    <property type="match status" value="1"/>
</dbReference>
<keyword evidence="1" id="KW-0808">Transferase</keyword>
<gene>
    <name evidence="7" type="ORF">FB459_3473</name>
</gene>
<accession>A0A542EL15</accession>
<dbReference type="GO" id="GO:0016301">
    <property type="term" value="F:kinase activity"/>
    <property type="evidence" value="ECO:0007669"/>
    <property type="project" value="UniProtKB-KW"/>
</dbReference>
<evidence type="ECO:0000313" key="7">
    <source>
        <dbReference type="EMBL" id="TQJ15896.1"/>
    </source>
</evidence>
<dbReference type="Proteomes" id="UP000320806">
    <property type="component" value="Unassembled WGS sequence"/>
</dbReference>
<sequence length="398" mass="42866">MHFADYCDDVSTATLQRDSSGLLPLWRAAQVFRLASLIYAGAVQWTVVEHYVRPLLSWAVFALMLIWSGIAAMLLAFGYRRRRQVVAAEVVVTLLLMASTLMVGGKNNYFDRHQTVPTTFWAANAVVSVAILLGPWWGLACAGLVGLSALAICNQLDNIGFDATLPILLTVGLAVGMGAQIVRRAREQIDRAIRLEAAASERERLAREVHDSTLQVLALVRRRGAEIGGPTAELARLAAEQEDALRKLLSRQAGVEAPVPVPVPVQRDLRSRLEEVLPTQVSLAAPGQPIVLPEQMTDEIVAVVCAAIDNTAKHAGADARSYVLLEDDGEEIVVAVRDDGAGFDPSRLAEAAAEGRMGVSKSIRGRVTDLGGTVDLFTAPGEGTEWEVHIPSTGAEQR</sequence>
<evidence type="ECO:0000259" key="5">
    <source>
        <dbReference type="Pfam" id="PF02518"/>
    </source>
</evidence>
<dbReference type="SUPFAM" id="SSF55874">
    <property type="entry name" value="ATPase domain of HSP90 chaperone/DNA topoisomerase II/histidine kinase"/>
    <property type="match status" value="1"/>
</dbReference>
<keyword evidence="4" id="KW-0812">Transmembrane</keyword>
<dbReference type="AlphaFoldDB" id="A0A542EL15"/>
<feature type="domain" description="DUF5931" evidence="6">
    <location>
        <begin position="23"/>
        <end position="183"/>
    </location>
</feature>
<evidence type="ECO:0000259" key="6">
    <source>
        <dbReference type="Pfam" id="PF19354"/>
    </source>
</evidence>
<reference evidence="7 8" key="1">
    <citation type="submission" date="2019-06" db="EMBL/GenBank/DDBJ databases">
        <title>Sequencing the genomes of 1000 actinobacteria strains.</title>
        <authorList>
            <person name="Klenk H.-P."/>
        </authorList>
    </citation>
    <scope>NUCLEOTIDE SEQUENCE [LARGE SCALE GENOMIC DNA]</scope>
    <source>
        <strain evidence="7 8">DSM 19828</strain>
    </source>
</reference>
<dbReference type="PANTHER" id="PTHR24421">
    <property type="entry name" value="NITRATE/NITRITE SENSOR PROTEIN NARX-RELATED"/>
    <property type="match status" value="1"/>
</dbReference>
<dbReference type="InterPro" id="IPR003594">
    <property type="entry name" value="HATPase_dom"/>
</dbReference>
<keyword evidence="4" id="KW-0472">Membrane</keyword>
<keyword evidence="2 7" id="KW-0418">Kinase</keyword>
<dbReference type="InterPro" id="IPR045975">
    <property type="entry name" value="DUF5931"/>
</dbReference>
<protein>
    <submittedName>
        <fullName evidence="7">Signal transduction histidine kinase</fullName>
    </submittedName>
</protein>
<dbReference type="EMBL" id="VFMO01000001">
    <property type="protein sequence ID" value="TQJ15896.1"/>
    <property type="molecule type" value="Genomic_DNA"/>
</dbReference>
<evidence type="ECO:0000256" key="4">
    <source>
        <dbReference type="SAM" id="Phobius"/>
    </source>
</evidence>
<dbReference type="InterPro" id="IPR036890">
    <property type="entry name" value="HATPase_C_sf"/>
</dbReference>
<name>A0A542EL15_9MICO</name>
<evidence type="ECO:0000256" key="2">
    <source>
        <dbReference type="ARBA" id="ARBA00022777"/>
    </source>
</evidence>
<feature type="transmembrane region" description="Helical" evidence="4">
    <location>
        <begin position="163"/>
        <end position="182"/>
    </location>
</feature>
<dbReference type="NCBIfam" id="NF047322">
    <property type="entry name" value="HK_morpho_MacS"/>
    <property type="match status" value="1"/>
</dbReference>
<dbReference type="GO" id="GO:0000160">
    <property type="term" value="P:phosphorelay signal transduction system"/>
    <property type="evidence" value="ECO:0007669"/>
    <property type="project" value="UniProtKB-KW"/>
</dbReference>
<keyword evidence="3" id="KW-0902">Two-component regulatory system</keyword>
<feature type="transmembrane region" description="Helical" evidence="4">
    <location>
        <begin position="125"/>
        <end position="151"/>
    </location>
</feature>